<dbReference type="EMBL" id="RYZI01000022">
    <property type="protein sequence ID" value="RWA13668.1"/>
    <property type="molecule type" value="Genomic_DNA"/>
</dbReference>
<protein>
    <submittedName>
        <fullName evidence="1">Uncharacterized protein</fullName>
    </submittedName>
</protein>
<sequence length="86" mass="9746">MMDTPVDCSDDDHSASPFPAFLSARPSSECEWKPFDLVQKRSGPHNLSRSGYDEEKCRNVLVRFCAHIPRNFQYKDGIQQVGLGKT</sequence>
<keyword evidence="2" id="KW-1185">Reference proteome</keyword>
<dbReference type="AlphaFoldDB" id="A0A439DGZ5"/>
<reference evidence="1 2" key="1">
    <citation type="submission" date="2018-12" db="EMBL/GenBank/DDBJ databases">
        <title>Draft genome sequence of Xylaria grammica IHI A82.</title>
        <authorList>
            <person name="Buettner E."/>
            <person name="Kellner H."/>
        </authorList>
    </citation>
    <scope>NUCLEOTIDE SEQUENCE [LARGE SCALE GENOMIC DNA]</scope>
    <source>
        <strain evidence="1 2">IHI A82</strain>
    </source>
</reference>
<evidence type="ECO:0000313" key="1">
    <source>
        <dbReference type="EMBL" id="RWA13668.1"/>
    </source>
</evidence>
<organism evidence="1 2">
    <name type="scientific">Xylaria grammica</name>
    <dbReference type="NCBI Taxonomy" id="363999"/>
    <lineage>
        <taxon>Eukaryota</taxon>
        <taxon>Fungi</taxon>
        <taxon>Dikarya</taxon>
        <taxon>Ascomycota</taxon>
        <taxon>Pezizomycotina</taxon>
        <taxon>Sordariomycetes</taxon>
        <taxon>Xylariomycetidae</taxon>
        <taxon>Xylariales</taxon>
        <taxon>Xylariaceae</taxon>
        <taxon>Xylaria</taxon>
    </lineage>
</organism>
<comment type="caution">
    <text evidence="1">The sequence shown here is derived from an EMBL/GenBank/DDBJ whole genome shotgun (WGS) entry which is preliminary data.</text>
</comment>
<accession>A0A439DGZ5</accession>
<name>A0A439DGZ5_9PEZI</name>
<gene>
    <name evidence="1" type="ORF">EKO27_g1464</name>
</gene>
<proteinExistence type="predicted"/>
<dbReference type="Proteomes" id="UP000286045">
    <property type="component" value="Unassembled WGS sequence"/>
</dbReference>
<evidence type="ECO:0000313" key="2">
    <source>
        <dbReference type="Proteomes" id="UP000286045"/>
    </source>
</evidence>